<dbReference type="Proteomes" id="UP001652623">
    <property type="component" value="Chromosome 3"/>
</dbReference>
<dbReference type="CDD" id="cd09917">
    <property type="entry name" value="F-box_SF"/>
    <property type="match status" value="1"/>
</dbReference>
<dbReference type="InterPro" id="IPR050942">
    <property type="entry name" value="F-box_BR-signaling"/>
</dbReference>
<sequence length="392" mass="45186">MVSPKKKLARMRNWSELPSELLELIIKKLVVVDTIRFKSVCRYWNKAAQSTISSPSYIPKPQIPLLMLSTRPTMDQFHGCRFLNLEENGKVYELNNDVVYGGFSDDALYAGSSYGWLAILDKKTEPYLVNPFSRAKIKFQLEPTTRLRFEKGLVIKIVLSSNPSRNKNFSAAVLCGIVPPNNRLAFYEHSDNSNSFTWTWSEFENEFYFDITCHNGKVYALNFFNSVHIWDFHTSLPIKAVDTINVKMEAKKLAMELLRYPVPMPDNLSLFCRPCFVESSSGEILILKQIHLYSVDNDTMSTIGFVVFTFDDETGKIECMPQTLSDQAILLGRREATSISTRDFPKLEANSIYFMDEYLEIYNLKKDKFTRCVYEYGSSTKSLSCWMVPNLW</sequence>
<dbReference type="SUPFAM" id="SSF81383">
    <property type="entry name" value="F-box domain"/>
    <property type="match status" value="1"/>
</dbReference>
<feature type="domain" description="F-box" evidence="1">
    <location>
        <begin position="11"/>
        <end position="60"/>
    </location>
</feature>
<gene>
    <name evidence="3" type="primary">LOC125423243</name>
</gene>
<accession>A0ABM3IPP2</accession>
<dbReference type="InterPro" id="IPR001810">
    <property type="entry name" value="F-box_dom"/>
</dbReference>
<dbReference type="Gene3D" id="1.20.1280.50">
    <property type="match status" value="1"/>
</dbReference>
<dbReference type="Pfam" id="PF03478">
    <property type="entry name" value="Beta-prop_KIB1-4"/>
    <property type="match status" value="1"/>
</dbReference>
<evidence type="ECO:0000313" key="3">
    <source>
        <dbReference type="RefSeq" id="XP_048332863.2"/>
    </source>
</evidence>
<evidence type="ECO:0000313" key="2">
    <source>
        <dbReference type="Proteomes" id="UP001652623"/>
    </source>
</evidence>
<dbReference type="PANTHER" id="PTHR44259">
    <property type="entry name" value="OS07G0183000 PROTEIN-RELATED"/>
    <property type="match status" value="1"/>
</dbReference>
<proteinExistence type="predicted"/>
<dbReference type="RefSeq" id="XP_048332863.2">
    <property type="nucleotide sequence ID" value="XM_048476906.2"/>
</dbReference>
<keyword evidence="2" id="KW-1185">Reference proteome</keyword>
<name>A0ABM3IPP2_ZIZJJ</name>
<dbReference type="InterPro" id="IPR005174">
    <property type="entry name" value="KIB1-4_b-propeller"/>
</dbReference>
<dbReference type="PROSITE" id="PS50181">
    <property type="entry name" value="FBOX"/>
    <property type="match status" value="1"/>
</dbReference>
<dbReference type="Pfam" id="PF00646">
    <property type="entry name" value="F-box"/>
    <property type="match status" value="1"/>
</dbReference>
<reference evidence="3" key="1">
    <citation type="submission" date="2025-08" db="UniProtKB">
        <authorList>
            <consortium name="RefSeq"/>
        </authorList>
    </citation>
    <scope>IDENTIFICATION</scope>
    <source>
        <tissue evidence="3">Seedling</tissue>
    </source>
</reference>
<dbReference type="GeneID" id="125423243"/>
<organism evidence="2 3">
    <name type="scientific">Ziziphus jujuba</name>
    <name type="common">Chinese jujube</name>
    <name type="synonym">Ziziphus sativa</name>
    <dbReference type="NCBI Taxonomy" id="326968"/>
    <lineage>
        <taxon>Eukaryota</taxon>
        <taxon>Viridiplantae</taxon>
        <taxon>Streptophyta</taxon>
        <taxon>Embryophyta</taxon>
        <taxon>Tracheophyta</taxon>
        <taxon>Spermatophyta</taxon>
        <taxon>Magnoliopsida</taxon>
        <taxon>eudicotyledons</taxon>
        <taxon>Gunneridae</taxon>
        <taxon>Pentapetalae</taxon>
        <taxon>rosids</taxon>
        <taxon>fabids</taxon>
        <taxon>Rosales</taxon>
        <taxon>Rhamnaceae</taxon>
        <taxon>Paliureae</taxon>
        <taxon>Ziziphus</taxon>
    </lineage>
</organism>
<protein>
    <submittedName>
        <fullName evidence="3">F-box protein At5g66830</fullName>
    </submittedName>
</protein>
<evidence type="ECO:0000259" key="1">
    <source>
        <dbReference type="PROSITE" id="PS50181"/>
    </source>
</evidence>
<dbReference type="InterPro" id="IPR036047">
    <property type="entry name" value="F-box-like_dom_sf"/>
</dbReference>
<dbReference type="PANTHER" id="PTHR44259:SF15">
    <property type="entry name" value="F-BOX PROTEIN KIB2-RELATED"/>
    <property type="match status" value="1"/>
</dbReference>